<feature type="compositionally biased region" description="Low complexity" evidence="1">
    <location>
        <begin position="222"/>
        <end position="263"/>
    </location>
</feature>
<feature type="region of interest" description="Disordered" evidence="1">
    <location>
        <begin position="1177"/>
        <end position="1198"/>
    </location>
</feature>
<gene>
    <name evidence="2" type="ORF">Vafri_6611</name>
</gene>
<organism evidence="2 3">
    <name type="scientific">Volvox africanus</name>
    <dbReference type="NCBI Taxonomy" id="51714"/>
    <lineage>
        <taxon>Eukaryota</taxon>
        <taxon>Viridiplantae</taxon>
        <taxon>Chlorophyta</taxon>
        <taxon>core chlorophytes</taxon>
        <taxon>Chlorophyceae</taxon>
        <taxon>CS clade</taxon>
        <taxon>Chlamydomonadales</taxon>
        <taxon>Volvocaceae</taxon>
        <taxon>Volvox</taxon>
    </lineage>
</organism>
<evidence type="ECO:0000256" key="1">
    <source>
        <dbReference type="SAM" id="MobiDB-lite"/>
    </source>
</evidence>
<feature type="compositionally biased region" description="Low complexity" evidence="1">
    <location>
        <begin position="1355"/>
        <end position="1365"/>
    </location>
</feature>
<name>A0A8J4AYC8_9CHLO</name>
<feature type="compositionally biased region" description="Polar residues" evidence="1">
    <location>
        <begin position="594"/>
        <end position="608"/>
    </location>
</feature>
<comment type="caution">
    <text evidence="2">The sequence shown here is derived from an EMBL/GenBank/DDBJ whole genome shotgun (WGS) entry which is preliminary data.</text>
</comment>
<feature type="compositionally biased region" description="Basic and acidic residues" evidence="1">
    <location>
        <begin position="818"/>
        <end position="840"/>
    </location>
</feature>
<dbReference type="EMBL" id="BNCO01000008">
    <property type="protein sequence ID" value="GIL50378.1"/>
    <property type="molecule type" value="Genomic_DNA"/>
</dbReference>
<evidence type="ECO:0000313" key="3">
    <source>
        <dbReference type="Proteomes" id="UP000747399"/>
    </source>
</evidence>
<proteinExistence type="predicted"/>
<feature type="compositionally biased region" description="Low complexity" evidence="1">
    <location>
        <begin position="1801"/>
        <end position="1825"/>
    </location>
</feature>
<feature type="compositionally biased region" description="Pro residues" evidence="1">
    <location>
        <begin position="573"/>
        <end position="589"/>
    </location>
</feature>
<keyword evidence="3" id="KW-1185">Reference proteome</keyword>
<feature type="compositionally biased region" description="Pro residues" evidence="1">
    <location>
        <begin position="266"/>
        <end position="275"/>
    </location>
</feature>
<protein>
    <submittedName>
        <fullName evidence="2">Uncharacterized protein</fullName>
    </submittedName>
</protein>
<feature type="region of interest" description="Disordered" evidence="1">
    <location>
        <begin position="1005"/>
        <end position="1052"/>
    </location>
</feature>
<feature type="compositionally biased region" description="Low complexity" evidence="1">
    <location>
        <begin position="1384"/>
        <end position="1395"/>
    </location>
</feature>
<feature type="compositionally biased region" description="Basic and acidic residues" evidence="1">
    <location>
        <begin position="1185"/>
        <end position="1198"/>
    </location>
</feature>
<feature type="compositionally biased region" description="Basic residues" evidence="1">
    <location>
        <begin position="1927"/>
        <end position="1938"/>
    </location>
</feature>
<feature type="compositionally biased region" description="Low complexity" evidence="1">
    <location>
        <begin position="1319"/>
        <end position="1338"/>
    </location>
</feature>
<feature type="region of interest" description="Disordered" evidence="1">
    <location>
        <begin position="811"/>
        <end position="851"/>
    </location>
</feature>
<feature type="compositionally biased region" description="Polar residues" evidence="1">
    <location>
        <begin position="1369"/>
        <end position="1383"/>
    </location>
</feature>
<accession>A0A8J4AYC8</accession>
<sequence length="1978" mass="206541">MANLAGLPLGKVPAPPDLNAFVARAAGPHNTVAARGSGRCNPTHIQAVLTDRSAVPSMPSQPFGSMKSTTTAHRIFAPRASVIKNATSIENISCTTSAAAPVGWPNMRTGNSQSRDPSTVIVSAEHLIETNIIKRRKVERLERLLRGVVHTTDGLSGRSGARSPIRACGDVDGGAVAAAMDGLSSRGLMHSTKLQNSNFWQPPAASSPHASRQNLSRYMYFQQQQQQQQPPPLRQQQQVSRSPLQPHRLQQQQQQLALQQLHRPQPHPYPYPHPQYRPQQPQRQQQPAAASNVPPARPPHPVIVGFAVPPTQHQQPAPGLDFTQTQMEGTDGTRPAAASDKPVRLSPAKSSLTEAIRNGPANRHMAAVARARARAVGWDVRSRYGGELGLGLHEPGVAIAGPASIAAAAQDPAMAPAPGLQTAAAWGYSAAADGQCRPVSTIPVRVPVPVPVPVPIPRSAAASIRPPAAAAPVAAPVIAPHPAAVAPPAVAAGFAAAPHAVVAPAAAAAGTASVATRVFATPCVTADAAAAAAAADPNVHAHTILPTAYWPSQQASSWALDLPPGISFPVPSMPVLPPSMQPPAPPPSPEASSGTGLLGTTVSPSTTEYQDRPELKETSAVVVVDITSSDALVPSTRMAAAAVGNPSDVVPVWAVPAADTHAASAAPVAAVTHAATVAALAPTATVAVVVAPDVAAAPTALVSAVAPVPPAVDAAAGVSTVMPSAWVAIDAEVELEVEAEVAVLTADRMAEEGAVVVMPVVHSQGHLQERSAVLMPQPTTAPAAVDLVADASPAARPVLEARSLLHLAEQARCQQQEQHQHQRSREEEKGMESKQREMHVEGMPAKARWDSSLVGDESALAPAQQLHGSDRGKVKDVTLQPRPARTAASAEVAASPLAKAGAAAAAAAGTDSPVATAIVDGVAAAVASSSGSDDKGRAATTGETKQNPPADAASDLATSSAVHAVQLTLPARLDTNRALLVDLSQKATTEGGGPSAAVTPDVAAPHAVVTPPPPPPPRTQPCPLPTQPRPPPPQQRAPGTAGSGLSSRELRSVRVDSQGRFLSARDLTRALFASPSWVHVARLVHTWPHMLNGVSLSAAFKVLARCCHPEMLRDAERPEGKALGSMMQHLCFQAEQHLPSMGPREVVGVLFSLASLDYHPPPHLAAQLFGVFSERQQQEGAKQGQQKEREKQGQQQEGERLGQQLLHRANALDCAHMVWAAERLGWELEPGQLQAAFRRLQVCYRDDGPSLRSLSVFVNSATKMGLQLQEDQMTWLENKLVAQAGLLNCVDVSNAMGFLARLVGDQRRRYFDGNRHRQAPNAEPAGTETAAAAAAVAGSTGGRQVPGTPPPSTPGPRAQQRQQAPSCGAGQQDTNDGSGENTRNSNGNNIGDSSNTGGGSGALRPRVETLLTILWRSAQLLAHTRAEEAATILYSLARLRFRAPNSYTLALLRRCLSLRQGCSPQALAMMIWAAPRIRRRPPRAWVIAILEQAARRLPDLTPPLMAALLCGLARLSTTPAGKVAFSLEPPAVAPFVRRVSQLMPHFNAPRDLANVMWALARLPPDCVPTRSSGFWHALAARGQELGFCEFGPQSLANMLWGLAKVTARRGGACSGGSAPAMELIGAAGVRDVVSALERNLDIMNSVEISMTMWALGQLQIDPGAVWVGAAAQRAVGLLRRMRLRGLSTLVHSITWIKSYGPTEEVVAALEEAVLRHQASIVSKRLRRGLGSRLAFMQARLRHRRNAAAEAARHREAAARLRKAAGRPRIVNAAAVAEVAIKSRTKTAAGRSSPAEVRGHLQQQRQGGQQRQGAQQAEAPRRPAAGGQLEMQPVAAIISVAVAASNQLAGSNGAALALAVMGAAGGGAAAAAGPQSGIGVKRPRGIRKAAVVQGGNEAAEQMLKAGLDTGAAERRGVGASGGEDRKGSGRRRLRAKRKAPMSASTPKPMGPVAAEVNGGLLSLRAVTEDAKLAGSAAAE</sequence>
<feature type="region of interest" description="Disordered" evidence="1">
    <location>
        <begin position="573"/>
        <end position="614"/>
    </location>
</feature>
<feature type="region of interest" description="Disordered" evidence="1">
    <location>
        <begin position="1316"/>
        <end position="1403"/>
    </location>
</feature>
<evidence type="ECO:0000313" key="2">
    <source>
        <dbReference type="EMBL" id="GIL50378.1"/>
    </source>
</evidence>
<feature type="compositionally biased region" description="Basic and acidic residues" evidence="1">
    <location>
        <begin position="1910"/>
        <end position="1926"/>
    </location>
</feature>
<feature type="region of interest" description="Disordered" evidence="1">
    <location>
        <begin position="221"/>
        <end position="320"/>
    </location>
</feature>
<dbReference type="PANTHER" id="PTHR24216:SF65">
    <property type="entry name" value="PAXILLIN-LIKE PROTEIN 1"/>
    <property type="match status" value="1"/>
</dbReference>
<dbReference type="Proteomes" id="UP000747399">
    <property type="component" value="Unassembled WGS sequence"/>
</dbReference>
<dbReference type="PANTHER" id="PTHR24216">
    <property type="entry name" value="PAXILLIN-RELATED"/>
    <property type="match status" value="1"/>
</dbReference>
<feature type="compositionally biased region" description="Low complexity" evidence="1">
    <location>
        <begin position="276"/>
        <end position="290"/>
    </location>
</feature>
<feature type="region of interest" description="Disordered" evidence="1">
    <location>
        <begin position="927"/>
        <end position="957"/>
    </location>
</feature>
<feature type="compositionally biased region" description="Pro residues" evidence="1">
    <location>
        <begin position="1010"/>
        <end position="1035"/>
    </location>
</feature>
<reference evidence="2" key="1">
    <citation type="journal article" date="2021" name="Proc. Natl. Acad. Sci. U.S.A.">
        <title>Three genomes in the algal genus Volvox reveal the fate of a haploid sex-determining region after a transition to homothallism.</title>
        <authorList>
            <person name="Yamamoto K."/>
            <person name="Hamaji T."/>
            <person name="Kawai-Toyooka H."/>
            <person name="Matsuzaki R."/>
            <person name="Takahashi F."/>
            <person name="Nishimura Y."/>
            <person name="Kawachi M."/>
            <person name="Noguchi H."/>
            <person name="Minakuchi Y."/>
            <person name="Umen J.G."/>
            <person name="Toyoda A."/>
            <person name="Nozaki H."/>
        </authorList>
    </citation>
    <scope>NUCLEOTIDE SEQUENCE</scope>
    <source>
        <strain evidence="2">NIES-3780</strain>
    </source>
</reference>
<feature type="region of interest" description="Disordered" evidence="1">
    <location>
        <begin position="1784"/>
        <end position="1825"/>
    </location>
</feature>
<feature type="region of interest" description="Disordered" evidence="1">
    <location>
        <begin position="1909"/>
        <end position="1952"/>
    </location>
</feature>